<dbReference type="CDD" id="cd03024">
    <property type="entry name" value="DsbA_FrnE"/>
    <property type="match status" value="1"/>
</dbReference>
<gene>
    <name evidence="2" type="ORF">ECE50_007905</name>
</gene>
<dbReference type="SUPFAM" id="SSF52833">
    <property type="entry name" value="Thioredoxin-like"/>
    <property type="match status" value="1"/>
</dbReference>
<reference evidence="2" key="1">
    <citation type="submission" date="2020-05" db="EMBL/GenBank/DDBJ databases">
        <title>Chitinophaga laudate sp. nov., isolated from a tropical peat swamp.</title>
        <authorList>
            <person name="Goh C.B.S."/>
            <person name="Lee M.S."/>
            <person name="Parimannan S."/>
            <person name="Pasbakhsh P."/>
            <person name="Yule C.M."/>
            <person name="Rajandas H."/>
            <person name="Loke S."/>
            <person name="Croft L."/>
            <person name="Tan J.B.L."/>
        </authorList>
    </citation>
    <scope>NUCLEOTIDE SEQUENCE</scope>
    <source>
        <strain evidence="2">Mgbs1</strain>
    </source>
</reference>
<feature type="domain" description="DSBA-like thioredoxin" evidence="1">
    <location>
        <begin position="3"/>
        <end position="204"/>
    </location>
</feature>
<dbReference type="AlphaFoldDB" id="A0A433WFB1"/>
<dbReference type="InterPro" id="IPR001853">
    <property type="entry name" value="DSBA-like_thioredoxin_dom"/>
</dbReference>
<dbReference type="Gene3D" id="3.40.30.10">
    <property type="entry name" value="Glutaredoxin"/>
    <property type="match status" value="1"/>
</dbReference>
<dbReference type="Proteomes" id="UP000281028">
    <property type="component" value="Unassembled WGS sequence"/>
</dbReference>
<organism evidence="2 3">
    <name type="scientific">Chitinophaga solisilvae</name>
    <dbReference type="NCBI Taxonomy" id="1233460"/>
    <lineage>
        <taxon>Bacteria</taxon>
        <taxon>Pseudomonadati</taxon>
        <taxon>Bacteroidota</taxon>
        <taxon>Chitinophagia</taxon>
        <taxon>Chitinophagales</taxon>
        <taxon>Chitinophagaceae</taxon>
        <taxon>Chitinophaga</taxon>
    </lineage>
</organism>
<comment type="caution">
    <text evidence="2">The sequence shown here is derived from an EMBL/GenBank/DDBJ whole genome shotgun (WGS) entry which is preliminary data.</text>
</comment>
<keyword evidence="3" id="KW-1185">Reference proteome</keyword>
<name>A0A433WFB1_9BACT</name>
<dbReference type="InterPro" id="IPR036249">
    <property type="entry name" value="Thioredoxin-like_sf"/>
</dbReference>
<dbReference type="GO" id="GO:0016491">
    <property type="term" value="F:oxidoreductase activity"/>
    <property type="evidence" value="ECO:0007669"/>
    <property type="project" value="InterPro"/>
</dbReference>
<dbReference type="OrthoDB" id="9799122at2"/>
<dbReference type="PANTHER" id="PTHR13887:SF41">
    <property type="entry name" value="THIOREDOXIN SUPERFAMILY PROTEIN"/>
    <property type="match status" value="1"/>
</dbReference>
<dbReference type="PANTHER" id="PTHR13887">
    <property type="entry name" value="GLUTATHIONE S-TRANSFERASE KAPPA"/>
    <property type="match status" value="1"/>
</dbReference>
<evidence type="ECO:0000313" key="3">
    <source>
        <dbReference type="Proteomes" id="UP000281028"/>
    </source>
</evidence>
<evidence type="ECO:0000313" key="2">
    <source>
        <dbReference type="EMBL" id="NSL86749.1"/>
    </source>
</evidence>
<evidence type="ECO:0000259" key="1">
    <source>
        <dbReference type="Pfam" id="PF01323"/>
    </source>
</evidence>
<dbReference type="EMBL" id="RIAR02000001">
    <property type="protein sequence ID" value="NSL86749.1"/>
    <property type="molecule type" value="Genomic_DNA"/>
</dbReference>
<accession>A0A433WFB1</accession>
<proteinExistence type="predicted"/>
<dbReference type="Pfam" id="PF01323">
    <property type="entry name" value="DSBA"/>
    <property type="match status" value="1"/>
</dbReference>
<protein>
    <submittedName>
        <fullName evidence="2">DsbA family oxidoreductase</fullName>
    </submittedName>
</protein>
<sequence length="235" mass="25891">MKVEIWSDIMCPFCYIGKRKFEAALEQFPEKDSIQVEWKSFQLNAGLKQEPGRDIYDYLASIKGESREWAAQALAQMTGMAKESGLDFHFEKAVVANSFDAHRLIQFAKQHQLGDAAEEQLFAAYFTEGKDVSNHETLADIGAAIGLNRDAVVAMLRSDDFSGTVNTDGLEAQQLGARGVPFFVMDRKLGVAGAQPVEVFTQALTQAFGEWKKAQPLTTLENIEGPVCSPDGTCN</sequence>